<feature type="compositionally biased region" description="Polar residues" evidence="1">
    <location>
        <begin position="569"/>
        <end position="583"/>
    </location>
</feature>
<proteinExistence type="predicted"/>
<feature type="compositionally biased region" description="Basic and acidic residues" evidence="1">
    <location>
        <begin position="468"/>
        <end position="486"/>
    </location>
</feature>
<protein>
    <submittedName>
        <fullName evidence="2">Uncharacterized protein</fullName>
    </submittedName>
</protein>
<name>M2SUL7_COCSN</name>
<dbReference type="OMA" id="WENWFSK"/>
<dbReference type="EMBL" id="KB445641">
    <property type="protein sequence ID" value="EMD65995.1"/>
    <property type="molecule type" value="Genomic_DNA"/>
</dbReference>
<feature type="region of interest" description="Disordered" evidence="1">
    <location>
        <begin position="12"/>
        <end position="33"/>
    </location>
</feature>
<evidence type="ECO:0000256" key="1">
    <source>
        <dbReference type="SAM" id="MobiDB-lite"/>
    </source>
</evidence>
<dbReference type="HOGENOM" id="CLU_415591_0_0_1"/>
<feature type="region of interest" description="Disordered" evidence="1">
    <location>
        <begin position="432"/>
        <end position="590"/>
    </location>
</feature>
<organism evidence="2 3">
    <name type="scientific">Cochliobolus sativus (strain ND90Pr / ATCC 201652)</name>
    <name type="common">Common root rot and spot blotch fungus</name>
    <name type="synonym">Bipolaris sorokiniana</name>
    <dbReference type="NCBI Taxonomy" id="665912"/>
    <lineage>
        <taxon>Eukaryota</taxon>
        <taxon>Fungi</taxon>
        <taxon>Dikarya</taxon>
        <taxon>Ascomycota</taxon>
        <taxon>Pezizomycotina</taxon>
        <taxon>Dothideomycetes</taxon>
        <taxon>Pleosporomycetidae</taxon>
        <taxon>Pleosporales</taxon>
        <taxon>Pleosporineae</taxon>
        <taxon>Pleosporaceae</taxon>
        <taxon>Bipolaris</taxon>
    </lineage>
</organism>
<dbReference type="KEGG" id="bsc:COCSADRAFT_355449"/>
<reference evidence="2 3" key="1">
    <citation type="journal article" date="2012" name="PLoS Pathog.">
        <title>Diverse lifestyles and strategies of plant pathogenesis encoded in the genomes of eighteen Dothideomycetes fungi.</title>
        <authorList>
            <person name="Ohm R.A."/>
            <person name="Feau N."/>
            <person name="Henrissat B."/>
            <person name="Schoch C.L."/>
            <person name="Horwitz B.A."/>
            <person name="Barry K.W."/>
            <person name="Condon B.J."/>
            <person name="Copeland A.C."/>
            <person name="Dhillon B."/>
            <person name="Glaser F."/>
            <person name="Hesse C.N."/>
            <person name="Kosti I."/>
            <person name="LaButti K."/>
            <person name="Lindquist E.A."/>
            <person name="Lucas S."/>
            <person name="Salamov A.A."/>
            <person name="Bradshaw R.E."/>
            <person name="Ciuffetti L."/>
            <person name="Hamelin R.C."/>
            <person name="Kema G.H.J."/>
            <person name="Lawrence C."/>
            <person name="Scott J.A."/>
            <person name="Spatafora J.W."/>
            <person name="Turgeon B.G."/>
            <person name="de Wit P.J.G.M."/>
            <person name="Zhong S."/>
            <person name="Goodwin S.B."/>
            <person name="Grigoriev I.V."/>
        </authorList>
    </citation>
    <scope>NUCLEOTIDE SEQUENCE [LARGE SCALE GENOMIC DNA]</scope>
    <source>
        <strain evidence="3">ND90Pr / ATCC 201652</strain>
    </source>
</reference>
<feature type="compositionally biased region" description="Pro residues" evidence="1">
    <location>
        <begin position="23"/>
        <end position="32"/>
    </location>
</feature>
<dbReference type="eggNOG" id="ENOG502QRT9">
    <property type="taxonomic scope" value="Eukaryota"/>
</dbReference>
<reference evidence="3" key="2">
    <citation type="journal article" date="2013" name="PLoS Genet.">
        <title>Comparative genome structure, secondary metabolite, and effector coding capacity across Cochliobolus pathogens.</title>
        <authorList>
            <person name="Condon B.J."/>
            <person name="Leng Y."/>
            <person name="Wu D."/>
            <person name="Bushley K.E."/>
            <person name="Ohm R.A."/>
            <person name="Otillar R."/>
            <person name="Martin J."/>
            <person name="Schackwitz W."/>
            <person name="Grimwood J."/>
            <person name="MohdZainudin N."/>
            <person name="Xue C."/>
            <person name="Wang R."/>
            <person name="Manning V.A."/>
            <person name="Dhillon B."/>
            <person name="Tu Z.J."/>
            <person name="Steffenson B.J."/>
            <person name="Salamov A."/>
            <person name="Sun H."/>
            <person name="Lowry S."/>
            <person name="LaButti K."/>
            <person name="Han J."/>
            <person name="Copeland A."/>
            <person name="Lindquist E."/>
            <person name="Barry K."/>
            <person name="Schmutz J."/>
            <person name="Baker S.E."/>
            <person name="Ciuffetti L.M."/>
            <person name="Grigoriev I.V."/>
            <person name="Zhong S."/>
            <person name="Turgeon B.G."/>
        </authorList>
    </citation>
    <scope>NUCLEOTIDE SEQUENCE [LARGE SCALE GENOMIC DNA]</scope>
    <source>
        <strain evidence="3">ND90Pr / ATCC 201652</strain>
    </source>
</reference>
<dbReference type="OrthoDB" id="3693021at2759"/>
<gene>
    <name evidence="2" type="ORF">COCSADRAFT_355449</name>
</gene>
<dbReference type="Proteomes" id="UP000016934">
    <property type="component" value="Unassembled WGS sequence"/>
</dbReference>
<dbReference type="AlphaFoldDB" id="M2SUL7"/>
<evidence type="ECO:0000313" key="3">
    <source>
        <dbReference type="Proteomes" id="UP000016934"/>
    </source>
</evidence>
<keyword evidence="3" id="KW-1185">Reference proteome</keyword>
<evidence type="ECO:0000313" key="2">
    <source>
        <dbReference type="EMBL" id="EMD65995.1"/>
    </source>
</evidence>
<feature type="region of interest" description="Disordered" evidence="1">
    <location>
        <begin position="203"/>
        <end position="234"/>
    </location>
</feature>
<dbReference type="RefSeq" id="XP_007698998.1">
    <property type="nucleotide sequence ID" value="XM_007700808.1"/>
</dbReference>
<feature type="compositionally biased region" description="Low complexity" evidence="1">
    <location>
        <begin position="448"/>
        <end position="457"/>
    </location>
</feature>
<feature type="compositionally biased region" description="Basic and acidic residues" evidence="1">
    <location>
        <begin position="216"/>
        <end position="234"/>
    </location>
</feature>
<dbReference type="GeneID" id="19138369"/>
<accession>M2SUL7</accession>
<feature type="compositionally biased region" description="Acidic residues" evidence="1">
    <location>
        <begin position="549"/>
        <end position="562"/>
    </location>
</feature>
<sequence length="652" mass="73245">MSSFIQQQKEYTASSGRAIQPTPCQPYHPPCPFTTQASLDGPSDWLEDSAQDLMNEHPPSIIPGISPSQVYLLSQKVKGLYTPNDLWNARCLSPAERHELYVSFGIFGRIMQSHDPSSPEYTSAFDKIKEKSKNIAQQEAQWYAQFADKRKGTLEQRTKRFKDIVVEQMQAVDISAVSQASSASSSTQVASLGKQLGADNNTAIVIDDEQDSSPRPSREQKRRAPEPEVGEDCRPAKRVTPELDESVRLERELKAELEHQRYLDQKEMIDRTYLDGDCSRKPTDPEWQKLAAFDVFEAAKQIPQLKKKRRQSSPEEDRQAFADLDVRFRLPSRDLASYPLKTPDKYMCLHVDSGCGGSKDCTCKKHECCRNGFTLRQLEGAVKRKYERVCSKIEEQAFLHGNLDQNYKTWENWFSKEMRDRDSTRVKACMPPLEWKPDPRMAGVNSVAQHAPASRQAAAKKPRAKPRSALERLQKRQREEQGRQVEEAISQTMQAVVRDAEESGSQGAEQASPGVPTEVCEGRERPDRAPIQVEHQEAEEPISRLEEKSPEDDRDEDLDLELFGEPSNEDSNNGSDWEQPSGGSQPGLFDASELADIFNPAVPVSGEGFNLTGLSGGSNTGMFDASEMTDIFDPTLPILGDGFSNDFFEDLL</sequence>
<feature type="compositionally biased region" description="Basic and acidic residues" evidence="1">
    <location>
        <begin position="520"/>
        <end position="548"/>
    </location>
</feature>